<dbReference type="InterPro" id="IPR036890">
    <property type="entry name" value="HATPase_C_sf"/>
</dbReference>
<dbReference type="NCBIfam" id="TIGR00229">
    <property type="entry name" value="sensory_box"/>
    <property type="match status" value="2"/>
</dbReference>
<feature type="domain" description="PAC" evidence="10">
    <location>
        <begin position="335"/>
        <end position="387"/>
    </location>
</feature>
<keyword evidence="4" id="KW-0808">Transferase</keyword>
<dbReference type="InterPro" id="IPR001610">
    <property type="entry name" value="PAC"/>
</dbReference>
<dbReference type="PANTHER" id="PTHR43047:SF72">
    <property type="entry name" value="OSMOSENSING HISTIDINE PROTEIN KINASE SLN1"/>
    <property type="match status" value="1"/>
</dbReference>
<evidence type="ECO:0000259" key="8">
    <source>
        <dbReference type="PROSITE" id="PS50110"/>
    </source>
</evidence>
<organism evidence="11 12">
    <name type="scientific">Oceanospirillum multiglobuliferum</name>
    <dbReference type="NCBI Taxonomy" id="64969"/>
    <lineage>
        <taxon>Bacteria</taxon>
        <taxon>Pseudomonadati</taxon>
        <taxon>Pseudomonadota</taxon>
        <taxon>Gammaproteobacteria</taxon>
        <taxon>Oceanospirillales</taxon>
        <taxon>Oceanospirillaceae</taxon>
        <taxon>Oceanospirillum</taxon>
    </lineage>
</organism>
<evidence type="ECO:0000256" key="2">
    <source>
        <dbReference type="ARBA" id="ARBA00012438"/>
    </source>
</evidence>
<dbReference type="EMBL" id="MTSM01000023">
    <property type="protein sequence ID" value="OPX54536.1"/>
    <property type="molecule type" value="Genomic_DNA"/>
</dbReference>
<dbReference type="PRINTS" id="PR00344">
    <property type="entry name" value="BCTRLSENSOR"/>
</dbReference>
<dbReference type="AlphaFoldDB" id="A0A1T4S051"/>
<dbReference type="Gene3D" id="3.40.50.2300">
    <property type="match status" value="1"/>
</dbReference>
<dbReference type="InterPro" id="IPR001789">
    <property type="entry name" value="Sig_transdc_resp-reg_receiver"/>
</dbReference>
<dbReference type="PROSITE" id="PS50112">
    <property type="entry name" value="PAS"/>
    <property type="match status" value="1"/>
</dbReference>
<feature type="domain" description="PAS" evidence="9">
    <location>
        <begin position="260"/>
        <end position="313"/>
    </location>
</feature>
<dbReference type="Pfam" id="PF00072">
    <property type="entry name" value="Response_reg"/>
    <property type="match status" value="1"/>
</dbReference>
<dbReference type="SUPFAM" id="SSF47384">
    <property type="entry name" value="Homodimeric domain of signal transducing histidine kinase"/>
    <property type="match status" value="1"/>
</dbReference>
<dbReference type="RefSeq" id="WP_078746210.1">
    <property type="nucleotide sequence ID" value="NZ_FUXG01000022.1"/>
</dbReference>
<dbReference type="GO" id="GO:0005886">
    <property type="term" value="C:plasma membrane"/>
    <property type="evidence" value="ECO:0007669"/>
    <property type="project" value="TreeGrafter"/>
</dbReference>
<gene>
    <name evidence="11" type="ORF">BTE48_13680</name>
</gene>
<dbReference type="EC" id="2.7.13.3" evidence="2"/>
<comment type="catalytic activity">
    <reaction evidence="1">
        <text>ATP + protein L-histidine = ADP + protein N-phospho-L-histidine.</text>
        <dbReference type="EC" id="2.7.13.3"/>
    </reaction>
</comment>
<evidence type="ECO:0000256" key="3">
    <source>
        <dbReference type="ARBA" id="ARBA00022553"/>
    </source>
</evidence>
<dbReference type="GO" id="GO:0009927">
    <property type="term" value="F:histidine phosphotransfer kinase activity"/>
    <property type="evidence" value="ECO:0007669"/>
    <property type="project" value="TreeGrafter"/>
</dbReference>
<dbReference type="SUPFAM" id="SSF52172">
    <property type="entry name" value="CheY-like"/>
    <property type="match status" value="1"/>
</dbReference>
<dbReference type="InterPro" id="IPR013656">
    <property type="entry name" value="PAS_4"/>
</dbReference>
<dbReference type="PROSITE" id="PS50113">
    <property type="entry name" value="PAC"/>
    <property type="match status" value="2"/>
</dbReference>
<dbReference type="InterPro" id="IPR011006">
    <property type="entry name" value="CheY-like_superfamily"/>
</dbReference>
<dbReference type="SMART" id="SM00388">
    <property type="entry name" value="HisKA"/>
    <property type="match status" value="1"/>
</dbReference>
<dbReference type="OrthoDB" id="8573350at2"/>
<dbReference type="Pfam" id="PF08448">
    <property type="entry name" value="PAS_4"/>
    <property type="match status" value="1"/>
</dbReference>
<dbReference type="InterPro" id="IPR035965">
    <property type="entry name" value="PAS-like_dom_sf"/>
</dbReference>
<dbReference type="InterPro" id="IPR000700">
    <property type="entry name" value="PAS-assoc_C"/>
</dbReference>
<dbReference type="STRING" id="64969.SAMN02745127_02675"/>
<keyword evidence="3 6" id="KW-0597">Phosphoprotein</keyword>
<evidence type="ECO:0000313" key="12">
    <source>
        <dbReference type="Proteomes" id="UP000191418"/>
    </source>
</evidence>
<dbReference type="GO" id="GO:0000155">
    <property type="term" value="F:phosphorelay sensor kinase activity"/>
    <property type="evidence" value="ECO:0007669"/>
    <property type="project" value="InterPro"/>
</dbReference>
<dbReference type="SMART" id="SM00387">
    <property type="entry name" value="HATPase_c"/>
    <property type="match status" value="1"/>
</dbReference>
<evidence type="ECO:0000259" key="7">
    <source>
        <dbReference type="PROSITE" id="PS50109"/>
    </source>
</evidence>
<sequence length="929" mass="104267">MIPISEQAFAEQLYALGFTHTETASLVQASMGLIARHWQARTLCLYHLSGRCVYASEHAQDLSEQLPELLADKPKELSSYKVGELHCVPLNLGYILISDSTPEPELSRHWCEIFVHKLATNTTEKRSDVQSRTQTVISNAQIMQLVMDNIPTRVFWKNTQLEYVGANQAFLQDVGIESLDQLQGLTLSQMPWAEDNRVQLTQQDLQLLAGDVQSIDYEESLTIGKKVLWVQGHKIAIRDNEGKTTGILGTYHDITTRKNDEEKLRLLATAFESHEGIVIANYDGIILEMNAAFCEITGYQPEEIVGKTFRVLHSGRQNQQFYLAMWASIHERGRWEGEIWNKRKNGEIYPEWVTITAVKNDEGATTHYVAAFIDLTEIKTQQAEIRRAALQDQLISQLFHLTLQSSSTKHYLQRTLEILLESLPWLMPIASVHIAPNDKSPSWQLMAELNFSGTSDLSNHADLLSRLRALESKPQAQHLNSCQHCSGVQPHSHYLLPLLLDSQLVGALTVCLRAFDVQNKQDDEQLKRICNVLALGVSRRQTEQALILAKEDAEHANLAKSQFLSSMSHELRTPLNAILGFSQLLELEELDDEQQESVSEITQAGLHLLELINEVLDLAKIEAGRIDLKIESFSVDMVLRDCLSLSQPLAAKRQVQIECDLAQAENFLVKADRTRLKQILLNLISNAIKYGKEAGTIRILFSNPEYGRVRIAVQDDGEGISAEYQKELFQPFHRLGAEASHIEGTGIGLVISRKLAENMNSELNFTSQLGQGSTFWIDLPQAFDTTSIGTDLDEDDDFLYEQTSVSPKLSTILYIEDNKTNQKLIEQALHHRTNVKLLCAGTALHGLELASGEQPELILLDMGLPDMNGFELLELLKCSSETANIPVIALTADAMPEVIEKAIAAGFSEYMTKPIDVQVFLRCIDQWLA</sequence>
<evidence type="ECO:0000313" key="11">
    <source>
        <dbReference type="EMBL" id="OPX54536.1"/>
    </source>
</evidence>
<dbReference type="InterPro" id="IPR005467">
    <property type="entry name" value="His_kinase_dom"/>
</dbReference>
<dbReference type="SMART" id="SM00086">
    <property type="entry name" value="PAC"/>
    <property type="match status" value="2"/>
</dbReference>
<feature type="domain" description="Histidine kinase" evidence="7">
    <location>
        <begin position="566"/>
        <end position="783"/>
    </location>
</feature>
<feature type="domain" description="Response regulatory" evidence="8">
    <location>
        <begin position="811"/>
        <end position="928"/>
    </location>
</feature>
<keyword evidence="5" id="KW-0418">Kinase</keyword>
<dbReference type="CDD" id="cd00130">
    <property type="entry name" value="PAS"/>
    <property type="match status" value="1"/>
</dbReference>
<evidence type="ECO:0000256" key="5">
    <source>
        <dbReference type="ARBA" id="ARBA00022777"/>
    </source>
</evidence>
<dbReference type="InterPro" id="IPR004358">
    <property type="entry name" value="Sig_transdc_His_kin-like_C"/>
</dbReference>
<dbReference type="CDD" id="cd00082">
    <property type="entry name" value="HisKA"/>
    <property type="match status" value="1"/>
</dbReference>
<dbReference type="PROSITE" id="PS50110">
    <property type="entry name" value="RESPONSE_REGULATORY"/>
    <property type="match status" value="1"/>
</dbReference>
<name>A0A1T4S051_9GAMM</name>
<dbReference type="Gene3D" id="1.10.287.130">
    <property type="match status" value="1"/>
</dbReference>
<dbReference type="Pfam" id="PF13426">
    <property type="entry name" value="PAS_9"/>
    <property type="match status" value="1"/>
</dbReference>
<protein>
    <recommendedName>
        <fullName evidence="2">histidine kinase</fullName>
        <ecNumber evidence="2">2.7.13.3</ecNumber>
    </recommendedName>
</protein>
<evidence type="ECO:0000256" key="6">
    <source>
        <dbReference type="PROSITE-ProRule" id="PRU00169"/>
    </source>
</evidence>
<evidence type="ECO:0000259" key="10">
    <source>
        <dbReference type="PROSITE" id="PS50113"/>
    </source>
</evidence>
<dbReference type="SMART" id="SM00448">
    <property type="entry name" value="REC"/>
    <property type="match status" value="1"/>
</dbReference>
<evidence type="ECO:0000256" key="4">
    <source>
        <dbReference type="ARBA" id="ARBA00022679"/>
    </source>
</evidence>
<dbReference type="PANTHER" id="PTHR43047">
    <property type="entry name" value="TWO-COMPONENT HISTIDINE PROTEIN KINASE"/>
    <property type="match status" value="1"/>
</dbReference>
<comment type="caution">
    <text evidence="11">The sequence shown here is derived from an EMBL/GenBank/DDBJ whole genome shotgun (WGS) entry which is preliminary data.</text>
</comment>
<accession>A0A1T4S051</accession>
<dbReference type="Gene3D" id="3.30.565.10">
    <property type="entry name" value="Histidine kinase-like ATPase, C-terminal domain"/>
    <property type="match status" value="1"/>
</dbReference>
<feature type="domain" description="PAC" evidence="10">
    <location>
        <begin position="213"/>
        <end position="266"/>
    </location>
</feature>
<dbReference type="InterPro" id="IPR000014">
    <property type="entry name" value="PAS"/>
</dbReference>
<reference evidence="11 12" key="1">
    <citation type="submission" date="2017-01" db="EMBL/GenBank/DDBJ databases">
        <title>Genome Sequencing of a Marine Spirillum, Oceanospirillum multiglobuliferum ATCC 33336, from Japan.</title>
        <authorList>
            <person name="Carney J.G."/>
            <person name="Trachtenberg A.M."/>
            <person name="Rheaume B.A."/>
            <person name="Linnane J.D."/>
            <person name="Pitts N.L."/>
            <person name="Mykles D.L."/>
            <person name="Maclea K.S."/>
        </authorList>
    </citation>
    <scope>NUCLEOTIDE SEQUENCE [LARGE SCALE GENOMIC DNA]</scope>
    <source>
        <strain evidence="11 12">ATCC 33336</strain>
    </source>
</reference>
<dbReference type="Pfam" id="PF00512">
    <property type="entry name" value="HisKA"/>
    <property type="match status" value="1"/>
</dbReference>
<keyword evidence="12" id="KW-1185">Reference proteome</keyword>
<dbReference type="SUPFAM" id="SSF55874">
    <property type="entry name" value="ATPase domain of HSP90 chaperone/DNA topoisomerase II/histidine kinase"/>
    <property type="match status" value="1"/>
</dbReference>
<dbReference type="Gene3D" id="3.30.450.20">
    <property type="entry name" value="PAS domain"/>
    <property type="match status" value="2"/>
</dbReference>
<dbReference type="InterPro" id="IPR036097">
    <property type="entry name" value="HisK_dim/P_sf"/>
</dbReference>
<dbReference type="InterPro" id="IPR003594">
    <property type="entry name" value="HATPase_dom"/>
</dbReference>
<dbReference type="Pfam" id="PF02518">
    <property type="entry name" value="HATPase_c"/>
    <property type="match status" value="1"/>
</dbReference>
<evidence type="ECO:0000256" key="1">
    <source>
        <dbReference type="ARBA" id="ARBA00000085"/>
    </source>
</evidence>
<feature type="modified residue" description="4-aspartylphosphate" evidence="6">
    <location>
        <position position="861"/>
    </location>
</feature>
<dbReference type="SUPFAM" id="SSF55781">
    <property type="entry name" value="GAF domain-like"/>
    <property type="match status" value="1"/>
</dbReference>
<proteinExistence type="predicted"/>
<dbReference type="Proteomes" id="UP000191418">
    <property type="component" value="Unassembled WGS sequence"/>
</dbReference>
<dbReference type="SMART" id="SM00091">
    <property type="entry name" value="PAS"/>
    <property type="match status" value="2"/>
</dbReference>
<evidence type="ECO:0000259" key="9">
    <source>
        <dbReference type="PROSITE" id="PS50112"/>
    </source>
</evidence>
<dbReference type="InterPro" id="IPR003661">
    <property type="entry name" value="HisK_dim/P_dom"/>
</dbReference>
<dbReference type="SUPFAM" id="SSF55785">
    <property type="entry name" value="PYP-like sensor domain (PAS domain)"/>
    <property type="match status" value="2"/>
</dbReference>
<dbReference type="PROSITE" id="PS50109">
    <property type="entry name" value="HIS_KIN"/>
    <property type="match status" value="1"/>
</dbReference>